<dbReference type="Proteomes" id="UP000007809">
    <property type="component" value="Chromosome"/>
</dbReference>
<sequence length="552" mass="50834">MSAALRVAVVTASVILAAAGLEAPTASAATLPVPLHVTSAAQTSAPCDLASSTSCTYTGSGELPTVTVPPGISRLTAIVTGSQGGTPRGHDPDGGEGGGAGQVIAQLDVHHGQQLQLWIGRRDPQAGYTHGGGGATSSSSQGGASGGGSSAIVSDNKPLVVAGGGGGGGGGGATTTIVRAGSGGHGGSGGKPAQNGQQGNGNYSGGKSPYRCSGGYGGSGEKAHSGKGDSAVANFVLGGGGGGGGGGGYPHGGTAGYSGDGTLTCGGGGGGGGGESFVGKGAHLLAFDGVAGNGDGSIVLSTHLTAAVFHCTHRKEAWRVPTTVTSVDAIVVGAAGGIPTDPGVSGRPGYGARVAATIAPAGSDLTVTVGCDGNSGAGYGDAHGGGRGIAHTFTGFNGGGGGGASSITDAAGTRLVVAGGGGGGGGSTYFAPQARGGNGGSAGYGPGRAGAHGGSGGQGIYGHGGDGAHESKPRGADGEDSAKPPLLGGGGGGGGGGGYAHGGGRGESNSFGGAGGGGGAGDSYADPTRTRGATFEPGADGGNGVVILLYTP</sequence>
<feature type="region of interest" description="Disordered" evidence="1">
    <location>
        <begin position="123"/>
        <end position="151"/>
    </location>
</feature>
<feature type="compositionally biased region" description="Gly residues" evidence="1">
    <location>
        <begin position="440"/>
        <end position="465"/>
    </location>
</feature>
<feature type="region of interest" description="Disordered" evidence="1">
    <location>
        <begin position="80"/>
        <end position="101"/>
    </location>
</feature>
<reference evidence="4 5" key="1">
    <citation type="journal article" date="2011" name="J. Bacteriol.">
        <title>Genome sequence of the 1,4-dioxane-degrading Pseudonocardia dioxanivorans strain CB1190.</title>
        <authorList>
            <person name="Sales C.M."/>
            <person name="Mahendra S."/>
            <person name="Grostern A."/>
            <person name="Parales R.E."/>
            <person name="Goodwin L.A."/>
            <person name="Woyke T."/>
            <person name="Nolan M."/>
            <person name="Lapidus A."/>
            <person name="Chertkov O."/>
            <person name="Ovchinnikova G."/>
            <person name="Sczyrba A."/>
            <person name="Alvarez-Cohen L."/>
        </authorList>
    </citation>
    <scope>NUCLEOTIDE SEQUENCE [LARGE SCALE GENOMIC DNA]</scope>
    <source>
        <strain evidence="5">ATCC 55486 / DSM 44775 / JCM 13855 / CB1190</strain>
    </source>
</reference>
<dbReference type="KEGG" id="pdx:Psed_0781"/>
<evidence type="ECO:0000256" key="1">
    <source>
        <dbReference type="SAM" id="MobiDB-lite"/>
    </source>
</evidence>
<feature type="chain" id="PRO_5003311438" evidence="2">
    <location>
        <begin position="29"/>
        <end position="552"/>
    </location>
</feature>
<organism evidence="4 5">
    <name type="scientific">Pseudonocardia dioxanivorans (strain ATCC 55486 / DSM 44775 / JCM 13855 / CB1190)</name>
    <dbReference type="NCBI Taxonomy" id="675635"/>
    <lineage>
        <taxon>Bacteria</taxon>
        <taxon>Bacillati</taxon>
        <taxon>Actinomycetota</taxon>
        <taxon>Actinomycetes</taxon>
        <taxon>Pseudonocardiales</taxon>
        <taxon>Pseudonocardiaceae</taxon>
        <taxon>Pseudonocardia</taxon>
    </lineage>
</organism>
<keyword evidence="5" id="KW-1185">Reference proteome</keyword>
<gene>
    <name evidence="4" type="ordered locus">Psed_0781</name>
</gene>
<feature type="region of interest" description="Disordered" evidence="1">
    <location>
        <begin position="440"/>
        <end position="543"/>
    </location>
</feature>
<proteinExistence type="predicted"/>
<name>F4CP02_PSEUX</name>
<feature type="compositionally biased region" description="Gly residues" evidence="1">
    <location>
        <begin position="487"/>
        <end position="521"/>
    </location>
</feature>
<keyword evidence="2" id="KW-0732">Signal</keyword>
<feature type="compositionally biased region" description="Basic and acidic residues" evidence="1">
    <location>
        <begin position="466"/>
        <end position="482"/>
    </location>
</feature>
<evidence type="ECO:0000313" key="4">
    <source>
        <dbReference type="EMBL" id="AEA23038.1"/>
    </source>
</evidence>
<dbReference type="InterPro" id="IPR049304">
    <property type="entry name" value="Gly_rich_dom"/>
</dbReference>
<feature type="signal peptide" evidence="2">
    <location>
        <begin position="1"/>
        <end position="28"/>
    </location>
</feature>
<evidence type="ECO:0000259" key="3">
    <source>
        <dbReference type="Pfam" id="PF21722"/>
    </source>
</evidence>
<feature type="compositionally biased region" description="Gly residues" evidence="1">
    <location>
        <begin position="181"/>
        <end position="190"/>
    </location>
</feature>
<dbReference type="AlphaFoldDB" id="F4CP02"/>
<protein>
    <submittedName>
        <fullName evidence="4">PE-PGRS family protein</fullName>
    </submittedName>
</protein>
<dbReference type="STRING" id="675635.Psed_0781"/>
<dbReference type="HOGENOM" id="CLU_493370_0_0_11"/>
<evidence type="ECO:0000256" key="2">
    <source>
        <dbReference type="SAM" id="SignalP"/>
    </source>
</evidence>
<dbReference type="EMBL" id="CP002593">
    <property type="protein sequence ID" value="AEA23038.1"/>
    <property type="molecule type" value="Genomic_DNA"/>
</dbReference>
<evidence type="ECO:0000313" key="5">
    <source>
        <dbReference type="Proteomes" id="UP000007809"/>
    </source>
</evidence>
<feature type="region of interest" description="Disordered" evidence="1">
    <location>
        <begin position="163"/>
        <end position="206"/>
    </location>
</feature>
<dbReference type="RefSeq" id="WP_013672979.1">
    <property type="nucleotide sequence ID" value="NC_015312.1"/>
</dbReference>
<feature type="compositionally biased region" description="Gly residues" evidence="1">
    <location>
        <begin position="163"/>
        <end position="173"/>
    </location>
</feature>
<dbReference type="Pfam" id="PF21722">
    <property type="entry name" value="Gly_rich_2"/>
    <property type="match status" value="1"/>
</dbReference>
<accession>F4CP02</accession>
<feature type="domain" description="Glycine-rich" evidence="3">
    <location>
        <begin position="317"/>
        <end position="550"/>
    </location>
</feature>